<dbReference type="GO" id="GO:0005634">
    <property type="term" value="C:nucleus"/>
    <property type="evidence" value="ECO:0007669"/>
    <property type="project" value="UniProtKB-SubCell"/>
</dbReference>
<comment type="subunit">
    <text evidence="3">Associates with DNA double-strand breaks.</text>
</comment>
<keyword evidence="10" id="KW-0418">Kinase</keyword>
<dbReference type="FunFam" id="1.10.1070.11:FF:000031">
    <property type="entry name" value="Phosphatidyl inositol 3-kinase"/>
    <property type="match status" value="1"/>
</dbReference>
<evidence type="ECO:0000259" key="24">
    <source>
        <dbReference type="PROSITE" id="PS51189"/>
    </source>
</evidence>
<dbReference type="GO" id="GO:0000077">
    <property type="term" value="P:DNA damage checkpoint signaling"/>
    <property type="evidence" value="ECO:0007669"/>
    <property type="project" value="TreeGrafter"/>
</dbReference>
<evidence type="ECO:0000256" key="6">
    <source>
        <dbReference type="ARBA" id="ARBA00022527"/>
    </source>
</evidence>
<dbReference type="GO" id="GO:0000723">
    <property type="term" value="P:telomere maintenance"/>
    <property type="evidence" value="ECO:0007669"/>
    <property type="project" value="TreeGrafter"/>
</dbReference>
<evidence type="ECO:0000256" key="12">
    <source>
        <dbReference type="ARBA" id="ARBA00022853"/>
    </source>
</evidence>
<evidence type="ECO:0000256" key="20">
    <source>
        <dbReference type="ARBA" id="ARBA00047899"/>
    </source>
</evidence>
<dbReference type="InterPro" id="IPR036940">
    <property type="entry name" value="PI3/4_kinase_cat_sf"/>
</dbReference>
<feature type="region of interest" description="Disordered" evidence="22">
    <location>
        <begin position="2041"/>
        <end position="2061"/>
    </location>
</feature>
<dbReference type="PANTHER" id="PTHR11139">
    <property type="entry name" value="ATAXIA TELANGIECTASIA MUTATED ATM -RELATED"/>
    <property type="match status" value="1"/>
</dbReference>
<evidence type="ECO:0000256" key="11">
    <source>
        <dbReference type="ARBA" id="ARBA00022840"/>
    </source>
</evidence>
<keyword evidence="13" id="KW-0234">DNA repair</keyword>
<evidence type="ECO:0000256" key="22">
    <source>
        <dbReference type="SAM" id="MobiDB-lite"/>
    </source>
</evidence>
<evidence type="ECO:0000256" key="8">
    <source>
        <dbReference type="ARBA" id="ARBA00022741"/>
    </source>
</evidence>
<dbReference type="SUPFAM" id="SSF48371">
    <property type="entry name" value="ARM repeat"/>
    <property type="match status" value="2"/>
</dbReference>
<evidence type="ECO:0000256" key="5">
    <source>
        <dbReference type="ARBA" id="ARBA00021345"/>
    </source>
</evidence>
<evidence type="ECO:0000256" key="14">
    <source>
        <dbReference type="ARBA" id="ARBA00023242"/>
    </source>
</evidence>
<keyword evidence="27" id="KW-1185">Reference proteome</keyword>
<dbReference type="Gene3D" id="1.10.1070.11">
    <property type="entry name" value="Phosphatidylinositol 3-/4-kinase, catalytic domain"/>
    <property type="match status" value="1"/>
</dbReference>
<dbReference type="InterPro" id="IPR011990">
    <property type="entry name" value="TPR-like_helical_dom_sf"/>
</dbReference>
<sequence length="2061" mass="232864">MIEFKSKGIIQSFESGFQAALQRLIELVSGDESRTLVDLQESNGQTVQQDEVVQHAYDIPRPQEGSTDLATARELMGETFELLGCEESGNIGYLNRAISESFVDLPEEKKSDLLHMLGKIACAMAGSLSSPSKAASKSSLSCRVCESEKRAHGSEPASKCHDVHELCGIFTFVLPRLTRASSLRITTMNALRRLLIHAPPESSYLQLKSSVFGDLCLHSLRSSIRELRIVTGHLVISFVQKDINAETRRSNFVVILEWLRSLSEKQELPLHETCILTLCHIAKVSDDEEMNIILLRLLEYLGHPNPFICAVAYTELSKLAQHLSVTPAGLFRPFWRTLSITVVKNFQSRPHMAEQLCDLLGMNVDDLLRLTEVHILPYLVLTRKRELVTRVGAAYKDVKTPFDICSEKNNLAAILAFLMSQPWSDPEGMIMSVLSDIDSAFGGRTLAELFHRALHLLAALVPRKSTATSKKANLLCHFIEEHVLGIITQFAHAINDFQIRQPLIEKRRNILAIGEMIKVAHGHISSALPQICACLRSALGIEELCDHAFSAWSVLVSSLHEEEVEPLIDQTLSIVIRYWSVFNDQSRKTAHELVGYILKSHSELVHGNFSTIPSLASIPALSALENEISKVKGKMDVRSQLSAFGRRCQSENAAVVEQALRELLPCLSRHEEFLHESVLSEQPDPVVAQLTRSLLDCCVKFNAGCDSITLLSAQCLGLVGCLDPNRVDPVKDKKDILVLSNFDRMEETFDFVLFFLQHVLVQAFLSASNTRAQGFLAYAMQNLLRLCNLDSAVTQRSRDIQADEKYRRWSELPETVRNTLTPFLTSKYTVTVGAIRSNCKFPIFSTELTHGDWLRIFVQDLLQRGSGDNAQLIFSVCSRIVKGQDISIASFLLPFAVLNRIVGGTQEERLDLQDELTTILSHQLPEASNRVHEAIILCSQSVFEILDYLSRWLQGKKKLLNSLKNHASHTGRSHKDSHGDSLSETYSSQVKAVETFLTSIPPEVISKRAVECKSFSRALFHWEQYIRRFKNQSDKNEHTSAELLYQHLQVIYSQIDEPDGIEGISTHLHMLKIDQQVLEHRKAGRWVTAQSWYELQVEKEPDNVDAQWNLLTCLRESGQQDAIIARFDTLDSAGSTSRFLPFAVEASWITGNWDKLRSYLQMRSPEITGDFNIGVGSALCALRLGNKAEFRNIIRDLRLSVAKSLTVNSVTSLQSCHDSILKMHALTEMELISECAGSENRSLACIHDVLNRRLEVLGGYIADKQYLLGLRRATMELTHGFMESDIAASWLTSARLSRKGNYTNQAYHSMLRAARLKDRSATIEHARLLWKDGHHRKAIQTLEGAIAANEFASDTSSSGGSKSEKQQNLLAARAHLLLAKWTDRAGQTQSDVIVQRYREAIKLHSRWEKAHYYLGKHYNKILESEKAKPLGKEAQIYLSGEASKLVIDNYLRSLAHGNKYVFQSLPRILTLWLEHAATVDQPFDPKRGDNEEFQTHTLNQRKKTLDEMHSQLKKYLNRMPAALLFTILPQVVARICHPHATVYELLTRIVAKVVNAFPQQGLWTVLAVVKSSSKDRASRGINCLHKITEANKKSKTELPLDMRGMINQGQKFSEEMLKLCTARIEEKAPRIHLARHLGFSHKVTPCRLVVPFQAMLTPSLPASHENEYLKGFRAFPRDPTTIDAVLDDAQVLNSLQKPRKISIRGSDGKIYNVLCKPKDDLRKDQRLMEFNNTINRFLKRDVESSKRRMYIKTYAVTPLNEECGLIEWVDNLRTLREIIIKLLKERGIMPNYNEIRHYLNEACSEASKLPLFTTKVLMKFPPVLHEWFVEMFPETGAWFAARLRYTRSCAVMSMVGYVLGLGDRHGENILFEEGTGGVIHVDFNCLFDKGLTFDKPELVPFRLTQNMIDAFGAYGYNGPFRRTCEISLRLLRQNEDALMTVLETFLHDPTTDFIGRKRRTHASVPETPAGVLENVRNKLRGLLPGESVPLSVDGHVDELITQATDKRNLAAIAAVREGNFLLDWLSTRVCAFLLGGDLDRESEKDDNERRRDLERDKERGR</sequence>
<comment type="function">
    <text evidence="16">Serine/threonine protein kinase which activates checkpoint signaling upon genotoxic stresses such as ionizing radiation (IR), ultraviolet light (UV), or DNA replication stalling, thereby acting as a DNA damage sensor. Recognizes the substrate consensus sequence [ST]-Q. Phosphorylates histone H2A to form H2AS128ph (gamma-H2A) at sites of DNA damage, involved in the regulation of DNA damage response mechanism. Required for the control of telomere length and genome stability.</text>
</comment>
<dbReference type="Pfam" id="PF25385">
    <property type="entry name" value="HEAT_MEC1_N"/>
    <property type="match status" value="1"/>
</dbReference>
<evidence type="ECO:0000256" key="4">
    <source>
        <dbReference type="ARBA" id="ARBA00012513"/>
    </source>
</evidence>
<feature type="domain" description="FATC" evidence="25">
    <location>
        <begin position="1988"/>
        <end position="2033"/>
    </location>
</feature>
<dbReference type="GO" id="GO:0005694">
    <property type="term" value="C:chromosome"/>
    <property type="evidence" value="ECO:0007669"/>
    <property type="project" value="TreeGrafter"/>
</dbReference>
<dbReference type="InterPro" id="IPR014009">
    <property type="entry name" value="PIK_FAT"/>
</dbReference>
<dbReference type="EMBL" id="NKHU02000131">
    <property type="protein sequence ID" value="RHZ52737.1"/>
    <property type="molecule type" value="Genomic_DNA"/>
</dbReference>
<dbReference type="PROSITE" id="PS51189">
    <property type="entry name" value="FAT"/>
    <property type="match status" value="1"/>
</dbReference>
<dbReference type="InterPro" id="IPR056802">
    <property type="entry name" value="ATR-like_M-HEAT"/>
</dbReference>
<feature type="domain" description="PI3K/PI4K catalytic" evidence="23">
    <location>
        <begin position="1685"/>
        <end position="2004"/>
    </location>
</feature>
<feature type="domain" description="FAT" evidence="24">
    <location>
        <begin position="1004"/>
        <end position="1571"/>
    </location>
</feature>
<keyword evidence="15" id="KW-0469">Meiosis</keyword>
<keyword evidence="11" id="KW-0067">ATP-binding</keyword>
<dbReference type="Pfam" id="PF08064">
    <property type="entry name" value="UME"/>
    <property type="match status" value="1"/>
</dbReference>
<comment type="similarity">
    <text evidence="2">Belongs to the PI3/PI4-kinase family. ATM subfamily.</text>
</comment>
<dbReference type="Pfam" id="PF00454">
    <property type="entry name" value="PI3_PI4_kinase"/>
    <property type="match status" value="1"/>
</dbReference>
<comment type="catalytic activity">
    <reaction evidence="21">
        <text>L-seryl-[protein] + ATP = O-phospho-L-seryl-[protein] + ADP + H(+)</text>
        <dbReference type="Rhea" id="RHEA:17989"/>
        <dbReference type="Rhea" id="RHEA-COMP:9863"/>
        <dbReference type="Rhea" id="RHEA-COMP:11604"/>
        <dbReference type="ChEBI" id="CHEBI:15378"/>
        <dbReference type="ChEBI" id="CHEBI:29999"/>
        <dbReference type="ChEBI" id="CHEBI:30616"/>
        <dbReference type="ChEBI" id="CHEBI:83421"/>
        <dbReference type="ChEBI" id="CHEBI:456216"/>
        <dbReference type="EC" id="2.7.11.1"/>
    </reaction>
</comment>
<evidence type="ECO:0000259" key="25">
    <source>
        <dbReference type="PROSITE" id="PS51190"/>
    </source>
</evidence>
<dbReference type="Pfam" id="PF25030">
    <property type="entry name" value="M-HEAT_ATR"/>
    <property type="match status" value="1"/>
</dbReference>
<evidence type="ECO:0000256" key="18">
    <source>
        <dbReference type="ARBA" id="ARBA00030459"/>
    </source>
</evidence>
<evidence type="ECO:0000256" key="21">
    <source>
        <dbReference type="ARBA" id="ARBA00048679"/>
    </source>
</evidence>
<dbReference type="InterPro" id="IPR000403">
    <property type="entry name" value="PI3/4_kinase_cat_dom"/>
</dbReference>
<evidence type="ECO:0000256" key="13">
    <source>
        <dbReference type="ARBA" id="ARBA00023204"/>
    </source>
</evidence>
<comment type="caution">
    <text evidence="26">The sequence shown here is derived from an EMBL/GenBank/DDBJ whole genome shotgun (WGS) entry which is preliminary data.</text>
</comment>
<comment type="subcellular location">
    <subcellularLocation>
        <location evidence="1">Nucleus</location>
    </subcellularLocation>
</comment>
<dbReference type="Pfam" id="PF02260">
    <property type="entry name" value="FATC"/>
    <property type="match status" value="1"/>
</dbReference>
<dbReference type="PROSITE" id="PS51190">
    <property type="entry name" value="FATC"/>
    <property type="match status" value="1"/>
</dbReference>
<dbReference type="STRING" id="41047.A0A397GQ98"/>
<dbReference type="Gene3D" id="1.25.10.10">
    <property type="entry name" value="Leucine-rich Repeat Variant"/>
    <property type="match status" value="1"/>
</dbReference>
<dbReference type="GO" id="GO:0006281">
    <property type="term" value="P:DNA repair"/>
    <property type="evidence" value="ECO:0007669"/>
    <property type="project" value="UniProtKB-KW"/>
</dbReference>
<dbReference type="EC" id="2.7.11.1" evidence="4"/>
<dbReference type="SMART" id="SM00146">
    <property type="entry name" value="PI3Kc"/>
    <property type="match status" value="1"/>
</dbReference>
<comment type="catalytic activity">
    <reaction evidence="20">
        <text>L-threonyl-[protein] + ATP = O-phospho-L-threonyl-[protein] + ADP + H(+)</text>
        <dbReference type="Rhea" id="RHEA:46608"/>
        <dbReference type="Rhea" id="RHEA-COMP:11060"/>
        <dbReference type="Rhea" id="RHEA-COMP:11605"/>
        <dbReference type="ChEBI" id="CHEBI:15378"/>
        <dbReference type="ChEBI" id="CHEBI:30013"/>
        <dbReference type="ChEBI" id="CHEBI:30616"/>
        <dbReference type="ChEBI" id="CHEBI:61977"/>
        <dbReference type="ChEBI" id="CHEBI:456216"/>
        <dbReference type="EC" id="2.7.11.1"/>
    </reaction>
</comment>
<dbReference type="SMART" id="SM00802">
    <property type="entry name" value="UME"/>
    <property type="match status" value="1"/>
</dbReference>
<keyword evidence="9" id="KW-0227">DNA damage</keyword>
<dbReference type="InterPro" id="IPR011009">
    <property type="entry name" value="Kinase-like_dom_sf"/>
</dbReference>
<dbReference type="InterPro" id="IPR050517">
    <property type="entry name" value="DDR_Repair_Kinase"/>
</dbReference>
<evidence type="ECO:0000256" key="7">
    <source>
        <dbReference type="ARBA" id="ARBA00022679"/>
    </source>
</evidence>
<dbReference type="InterPro" id="IPR003151">
    <property type="entry name" value="PIK-rel_kinase_FAT"/>
</dbReference>
<keyword evidence="12" id="KW-0156">Chromatin regulator</keyword>
<dbReference type="SUPFAM" id="SSF56112">
    <property type="entry name" value="Protein kinase-like (PK-like)"/>
    <property type="match status" value="1"/>
</dbReference>
<evidence type="ECO:0000256" key="19">
    <source>
        <dbReference type="ARBA" id="ARBA00033001"/>
    </source>
</evidence>
<dbReference type="RefSeq" id="XP_026613405.1">
    <property type="nucleotide sequence ID" value="XM_026760208.1"/>
</dbReference>
<dbReference type="Pfam" id="PF02259">
    <property type="entry name" value="FAT"/>
    <property type="match status" value="1"/>
</dbReference>
<evidence type="ECO:0000256" key="1">
    <source>
        <dbReference type="ARBA" id="ARBA00004123"/>
    </source>
</evidence>
<dbReference type="VEuPathDB" id="FungiDB:CDV56_106589"/>
<evidence type="ECO:0000313" key="26">
    <source>
        <dbReference type="EMBL" id="RHZ52737.1"/>
    </source>
</evidence>
<dbReference type="InterPro" id="IPR011989">
    <property type="entry name" value="ARM-like"/>
</dbReference>
<dbReference type="Pfam" id="PF23593">
    <property type="entry name" value="HEAT_ATR"/>
    <property type="match status" value="1"/>
</dbReference>
<dbReference type="OrthoDB" id="381190at2759"/>
<protein>
    <recommendedName>
        <fullName evidence="5">Serine/threonine-protein kinase MEC1</fullName>
        <ecNumber evidence="4">2.7.11.1</ecNumber>
    </recommendedName>
    <alternativeName>
        <fullName evidence="19">ATR homolog</fullName>
    </alternativeName>
    <alternativeName>
        <fullName evidence="18">DNA-damage checkpoint kinase MEC1</fullName>
    </alternativeName>
    <alternativeName>
        <fullName evidence="17">Mitosis entry checkpoint protein 1</fullName>
    </alternativeName>
</protein>
<dbReference type="PANTHER" id="PTHR11139:SF125">
    <property type="entry name" value="SERINE_THREONINE-PROTEIN KINASE MEC1"/>
    <property type="match status" value="1"/>
</dbReference>
<dbReference type="GO" id="GO:0004674">
    <property type="term" value="F:protein serine/threonine kinase activity"/>
    <property type="evidence" value="ECO:0007669"/>
    <property type="project" value="UniProtKB-KW"/>
</dbReference>
<dbReference type="SUPFAM" id="SSF48452">
    <property type="entry name" value="TPR-like"/>
    <property type="match status" value="1"/>
</dbReference>
<keyword evidence="14" id="KW-0539">Nucleus</keyword>
<dbReference type="PROSITE" id="PS00916">
    <property type="entry name" value="PI3_4_KINASE_2"/>
    <property type="match status" value="1"/>
</dbReference>
<evidence type="ECO:0000256" key="16">
    <source>
        <dbReference type="ARBA" id="ARBA00025079"/>
    </source>
</evidence>
<dbReference type="InterPro" id="IPR016024">
    <property type="entry name" value="ARM-type_fold"/>
</dbReference>
<dbReference type="GO" id="GO:0005524">
    <property type="term" value="F:ATP binding"/>
    <property type="evidence" value="ECO:0007669"/>
    <property type="project" value="UniProtKB-KW"/>
</dbReference>
<dbReference type="InterPro" id="IPR018936">
    <property type="entry name" value="PI3/4_kinase_CS"/>
</dbReference>
<dbReference type="InterPro" id="IPR003152">
    <property type="entry name" value="FATC_dom"/>
</dbReference>
<accession>A0A397GQ98</accession>
<dbReference type="PROSITE" id="PS50290">
    <property type="entry name" value="PI3_4_KINASE_3"/>
    <property type="match status" value="1"/>
</dbReference>
<evidence type="ECO:0000259" key="23">
    <source>
        <dbReference type="PROSITE" id="PS50290"/>
    </source>
</evidence>
<dbReference type="InterPro" id="IPR058681">
    <property type="entry name" value="HEAT_MEC1_N"/>
</dbReference>
<gene>
    <name evidence="26" type="ORF">CDV56_106589</name>
</gene>
<evidence type="ECO:0000256" key="17">
    <source>
        <dbReference type="ARBA" id="ARBA00029679"/>
    </source>
</evidence>
<evidence type="ECO:0000313" key="27">
    <source>
        <dbReference type="Proteomes" id="UP000215305"/>
    </source>
</evidence>
<dbReference type="Proteomes" id="UP000215305">
    <property type="component" value="Unassembled WGS sequence"/>
</dbReference>
<evidence type="ECO:0000256" key="2">
    <source>
        <dbReference type="ARBA" id="ARBA00010769"/>
    </source>
</evidence>
<evidence type="ECO:0000256" key="15">
    <source>
        <dbReference type="ARBA" id="ARBA00023254"/>
    </source>
</evidence>
<dbReference type="InterPro" id="IPR057564">
    <property type="entry name" value="HEAT_ATR"/>
</dbReference>
<dbReference type="InterPro" id="IPR012993">
    <property type="entry name" value="UME"/>
</dbReference>
<evidence type="ECO:0000256" key="10">
    <source>
        <dbReference type="ARBA" id="ARBA00022777"/>
    </source>
</evidence>
<name>A0A397GQ98_ASPTH</name>
<dbReference type="GeneID" id="38128563"/>
<keyword evidence="7" id="KW-0808">Transferase</keyword>
<evidence type="ECO:0000256" key="3">
    <source>
        <dbReference type="ARBA" id="ARBA00011370"/>
    </source>
</evidence>
<dbReference type="CDD" id="cd00892">
    <property type="entry name" value="PIKKc_ATR"/>
    <property type="match status" value="1"/>
</dbReference>
<proteinExistence type="inferred from homology"/>
<evidence type="ECO:0000256" key="9">
    <source>
        <dbReference type="ARBA" id="ARBA00022763"/>
    </source>
</evidence>
<keyword evidence="8" id="KW-0547">Nucleotide-binding</keyword>
<organism evidence="26 27">
    <name type="scientific">Aspergillus thermomutatus</name>
    <name type="common">Neosartorya pseudofischeri</name>
    <dbReference type="NCBI Taxonomy" id="41047"/>
    <lineage>
        <taxon>Eukaryota</taxon>
        <taxon>Fungi</taxon>
        <taxon>Dikarya</taxon>
        <taxon>Ascomycota</taxon>
        <taxon>Pezizomycotina</taxon>
        <taxon>Eurotiomycetes</taxon>
        <taxon>Eurotiomycetidae</taxon>
        <taxon>Eurotiales</taxon>
        <taxon>Aspergillaceae</taxon>
        <taxon>Aspergillus</taxon>
        <taxon>Aspergillus subgen. Fumigati</taxon>
    </lineage>
</organism>
<keyword evidence="6" id="KW-0723">Serine/threonine-protein kinase</keyword>
<reference evidence="26" key="1">
    <citation type="submission" date="2018-08" db="EMBL/GenBank/DDBJ databases">
        <title>Draft genome sequence of azole-resistant Aspergillus thermomutatus (Neosartorya pseudofischeri) strain HMR AF 39, isolated from a human nasal aspirate.</title>
        <authorList>
            <person name="Parent-Michaud M."/>
            <person name="Dufresne P.J."/>
            <person name="Fournier E."/>
            <person name="Martineau C."/>
            <person name="Moreira S."/>
            <person name="Perkins V."/>
            <person name="De Repentigny L."/>
            <person name="Dufresne S.F."/>
        </authorList>
    </citation>
    <scope>NUCLEOTIDE SEQUENCE [LARGE SCALE GENOMIC DNA]</scope>
    <source>
        <strain evidence="26">HMR AF 39</strain>
    </source>
</reference>
<dbReference type="FunFam" id="3.30.1010.10:FF:000017">
    <property type="entry name" value="Inositol kinase kinase (UvsB)"/>
    <property type="match status" value="1"/>
</dbReference>
<dbReference type="Gene3D" id="3.30.1010.10">
    <property type="entry name" value="Phosphatidylinositol 3-kinase Catalytic Subunit, Chain A, domain 4"/>
    <property type="match status" value="1"/>
</dbReference>